<sequence>MTQSAGKRSHLDSTDKNVQQKSLDTFFKPKKMRISNGTADAEAQSVQWREFGQTWQGKYGLTTPASKFAAFDLDGTLICTTSGSVHPRDSNDWRFFHPDVPKLLRNIHKQGYKIVIMSNQNGLKPTKKEPGMTVRAKEYRLKISKIAEQLDVPFTIFAAIAKDFMRKPSPGMWHMAELDNEGVVVDKAASFYVGDAAGRPAGWKRGVAADHSDSDLTFALNAGVAFYTPEEIITGKICAMDQPLPPPPPSTWALKRGLPKALTLGNGGNSELIAELEADISLAAAHKRGLLVLLVGPPASGKSTFAAAHLVPLGFECVNMDTLSTRKKCVDAVKSHLGAGRLVVVDNTNPDPASRNSFTGVAKGLGVSSIAIVFEHSSRDLAMHNNLYRSKRAQAHFLYRQASQQQADATAVSFHDMPSSVARVPDVAYNTFYKNFALPTAAEGIAKILHHTFSPSFDCSDDEHLWNQYHY</sequence>
<evidence type="ECO:0000313" key="2">
    <source>
        <dbReference type="Proteomes" id="UP001139981"/>
    </source>
</evidence>
<organism evidence="1 2">
    <name type="scientific">Coemansia aciculifera</name>
    <dbReference type="NCBI Taxonomy" id="417176"/>
    <lineage>
        <taxon>Eukaryota</taxon>
        <taxon>Fungi</taxon>
        <taxon>Fungi incertae sedis</taxon>
        <taxon>Zoopagomycota</taxon>
        <taxon>Kickxellomycotina</taxon>
        <taxon>Kickxellomycetes</taxon>
        <taxon>Kickxellales</taxon>
        <taxon>Kickxellaceae</taxon>
        <taxon>Coemansia</taxon>
    </lineage>
</organism>
<gene>
    <name evidence="1" type="primary">pnk1</name>
    <name evidence="1" type="ORF">IWW38_002095</name>
</gene>
<protein>
    <submittedName>
        <fullName evidence="1">DNA kinase/phosphatase Pnk1</fullName>
    </submittedName>
</protein>
<proteinExistence type="predicted"/>
<evidence type="ECO:0000313" key="1">
    <source>
        <dbReference type="EMBL" id="KAJ2896178.1"/>
    </source>
</evidence>
<keyword evidence="1" id="KW-0418">Kinase</keyword>
<keyword evidence="2" id="KW-1185">Reference proteome</keyword>
<keyword evidence="1" id="KW-0808">Transferase</keyword>
<name>A0ACC1M586_9FUNG</name>
<accession>A0ACC1M586</accession>
<comment type="caution">
    <text evidence="1">The sequence shown here is derived from an EMBL/GenBank/DDBJ whole genome shotgun (WGS) entry which is preliminary data.</text>
</comment>
<dbReference type="EMBL" id="JANBVB010000220">
    <property type="protein sequence ID" value="KAJ2896178.1"/>
    <property type="molecule type" value="Genomic_DNA"/>
</dbReference>
<dbReference type="Proteomes" id="UP001139981">
    <property type="component" value="Unassembled WGS sequence"/>
</dbReference>
<reference evidence="1" key="1">
    <citation type="submission" date="2022-07" db="EMBL/GenBank/DDBJ databases">
        <title>Phylogenomic reconstructions and comparative analyses of Kickxellomycotina fungi.</title>
        <authorList>
            <person name="Reynolds N.K."/>
            <person name="Stajich J.E."/>
            <person name="Barry K."/>
            <person name="Grigoriev I.V."/>
            <person name="Crous P."/>
            <person name="Smith M.E."/>
        </authorList>
    </citation>
    <scope>NUCLEOTIDE SEQUENCE</scope>
    <source>
        <strain evidence="1">CBS 190363</strain>
    </source>
</reference>